<sequence length="96" mass="10595">MSSRHDKPHRFDADMPELVTSERDQPTPGPDDRAMRELQRGSEAIVRLATQAHAAIARSDEAGAQAARQSLETQLTFTTALIDELLFGAPERSTLH</sequence>
<reference evidence="3" key="1">
    <citation type="submission" date="2016-10" db="EMBL/GenBank/DDBJ databases">
        <authorList>
            <person name="Varghese N."/>
            <person name="Submissions S."/>
        </authorList>
    </citation>
    <scope>NUCLEOTIDE SEQUENCE [LARGE SCALE GENOMIC DNA]</scope>
    <source>
        <strain evidence="3">DUS833</strain>
    </source>
</reference>
<evidence type="ECO:0000313" key="2">
    <source>
        <dbReference type="EMBL" id="SDR46666.1"/>
    </source>
</evidence>
<accession>A0A1H1JAM2</accession>
<dbReference type="EMBL" id="FNKX01000002">
    <property type="protein sequence ID" value="SDR46666.1"/>
    <property type="molecule type" value="Genomic_DNA"/>
</dbReference>
<dbReference type="Proteomes" id="UP000199365">
    <property type="component" value="Unassembled WGS sequence"/>
</dbReference>
<dbReference type="AlphaFoldDB" id="A0A1H1JAM2"/>
<keyword evidence="3" id="KW-1185">Reference proteome</keyword>
<evidence type="ECO:0000256" key="1">
    <source>
        <dbReference type="SAM" id="MobiDB-lite"/>
    </source>
</evidence>
<feature type="compositionally biased region" description="Basic and acidic residues" evidence="1">
    <location>
        <begin position="20"/>
        <end position="39"/>
    </location>
</feature>
<dbReference type="STRING" id="157910.SAMN05445850_4446"/>
<feature type="region of interest" description="Disordered" evidence="1">
    <location>
        <begin position="1"/>
        <end position="39"/>
    </location>
</feature>
<evidence type="ECO:0000313" key="3">
    <source>
        <dbReference type="Proteomes" id="UP000199365"/>
    </source>
</evidence>
<dbReference type="RefSeq" id="WP_090806882.1">
    <property type="nucleotide sequence ID" value="NZ_FNKX01000002.1"/>
</dbReference>
<gene>
    <name evidence="2" type="ORF">SAMN05445850_4446</name>
</gene>
<protein>
    <submittedName>
        <fullName evidence="2">Uncharacterized protein</fullName>
    </submittedName>
</protein>
<proteinExistence type="predicted"/>
<organism evidence="2 3">
    <name type="scientific">Paraburkholderia tuberum</name>
    <dbReference type="NCBI Taxonomy" id="157910"/>
    <lineage>
        <taxon>Bacteria</taxon>
        <taxon>Pseudomonadati</taxon>
        <taxon>Pseudomonadota</taxon>
        <taxon>Betaproteobacteria</taxon>
        <taxon>Burkholderiales</taxon>
        <taxon>Burkholderiaceae</taxon>
        <taxon>Paraburkholderia</taxon>
    </lineage>
</organism>
<name>A0A1H1JAM2_9BURK</name>